<evidence type="ECO:0000313" key="2">
    <source>
        <dbReference type="EMBL" id="PWN40114.1"/>
    </source>
</evidence>
<sequence length="627" mass="71333">MPVCDACFGGVGDNARGCKRTSQQACRRCQSHGIKCKVSFGEDPGKRQWTDGRRFEHKHSHELVELVSVDGSRRWTSEGEGDFLCLRDPRHCDANCKHYWRRVVNTANPSPEQGNLEEALEHPMEEDPEHPMEGEEQEQQGQQGQQGQEQEQQGQQGQEQEEEQQQEQQQQEVELPMDEDVGQQSHEGSGQPTGEGLAQSLNMNVPTGNGLGELSGMDAQQWEMNWWRWTYRAYQDLPVHVYRTLDGAHAPRRGETPPHTWEELWTIHPSPAQPSLYEHVKYAPICHWHIKNFASTEEQLKNVSSLKGGIVDHESEGFIYSNPTDYNHSFTPSDGSSSHDIPPLWLYPDWPFPDAAQTQAASCRQYLLWHHCTDRSESVCNLQSWMEHCRTEMSRGTSADAMNAAHKFAALLAAHVRLGEFGSVFVRRCYHFDARLCVFDIPPGEYQTILLLHLFDSQGPLLPPENTRNAKCIRGSTAPLTPPAKVDHDENILGVPANDEWGRVRRPRRPLGLRLDVRIPEWSSDPTISAQGKQSELEKAASHGTWEEPGQGYPVRFEQHYELSWNPFQGNVGKGWQVFISADKMHITQEYPSRIFRLHNPKSGHENFAGMRFGGMLLRKLSSRSPF</sequence>
<dbReference type="Proteomes" id="UP000245783">
    <property type="component" value="Unassembled WGS sequence"/>
</dbReference>
<protein>
    <submittedName>
        <fullName evidence="2">Uncharacterized protein</fullName>
    </submittedName>
</protein>
<feature type="compositionally biased region" description="Polar residues" evidence="1">
    <location>
        <begin position="182"/>
        <end position="192"/>
    </location>
</feature>
<name>A0A316VSC2_9BASI</name>
<dbReference type="EMBL" id="KZ819429">
    <property type="protein sequence ID" value="PWN40114.1"/>
    <property type="molecule type" value="Genomic_DNA"/>
</dbReference>
<evidence type="ECO:0000256" key="1">
    <source>
        <dbReference type="SAM" id="MobiDB-lite"/>
    </source>
</evidence>
<proteinExistence type="predicted"/>
<dbReference type="InParanoid" id="A0A316VSC2"/>
<keyword evidence="3" id="KW-1185">Reference proteome</keyword>
<dbReference type="OrthoDB" id="10554591at2759"/>
<feature type="region of interest" description="Disordered" evidence="1">
    <location>
        <begin position="525"/>
        <end position="549"/>
    </location>
</feature>
<evidence type="ECO:0000313" key="3">
    <source>
        <dbReference type="Proteomes" id="UP000245783"/>
    </source>
</evidence>
<accession>A0A316VSC2</accession>
<dbReference type="RefSeq" id="XP_025367274.1">
    <property type="nucleotide sequence ID" value="XM_025515721.1"/>
</dbReference>
<dbReference type="GeneID" id="37037591"/>
<reference evidence="2 3" key="1">
    <citation type="journal article" date="2018" name="Mol. Biol. Evol.">
        <title>Broad Genomic Sampling Reveals a Smut Pathogenic Ancestry of the Fungal Clade Ustilaginomycotina.</title>
        <authorList>
            <person name="Kijpornyongpan T."/>
            <person name="Mondo S.J."/>
            <person name="Barry K."/>
            <person name="Sandor L."/>
            <person name="Lee J."/>
            <person name="Lipzen A."/>
            <person name="Pangilinan J."/>
            <person name="LaButti K."/>
            <person name="Hainaut M."/>
            <person name="Henrissat B."/>
            <person name="Grigoriev I.V."/>
            <person name="Spatafora J.W."/>
            <person name="Aime M.C."/>
        </authorList>
    </citation>
    <scope>NUCLEOTIDE SEQUENCE [LARGE SCALE GENOMIC DNA]</scope>
    <source>
        <strain evidence="2 3">MCA 4658</strain>
    </source>
</reference>
<feature type="compositionally biased region" description="Polar residues" evidence="1">
    <location>
        <begin position="525"/>
        <end position="534"/>
    </location>
</feature>
<dbReference type="AlphaFoldDB" id="A0A316VSC2"/>
<gene>
    <name evidence="2" type="ORF">IE81DRAFT_342917</name>
</gene>
<feature type="region of interest" description="Disordered" evidence="1">
    <location>
        <begin position="121"/>
        <end position="209"/>
    </location>
</feature>
<organism evidence="2 3">
    <name type="scientific">Ceraceosorus guamensis</name>
    <dbReference type="NCBI Taxonomy" id="1522189"/>
    <lineage>
        <taxon>Eukaryota</taxon>
        <taxon>Fungi</taxon>
        <taxon>Dikarya</taxon>
        <taxon>Basidiomycota</taxon>
        <taxon>Ustilaginomycotina</taxon>
        <taxon>Exobasidiomycetes</taxon>
        <taxon>Ceraceosorales</taxon>
        <taxon>Ceraceosoraceae</taxon>
        <taxon>Ceraceosorus</taxon>
    </lineage>
</organism>
<feature type="compositionally biased region" description="Basic and acidic residues" evidence="1">
    <location>
        <begin position="121"/>
        <end position="133"/>
    </location>
</feature>
<feature type="compositionally biased region" description="Low complexity" evidence="1">
    <location>
        <begin position="139"/>
        <end position="158"/>
    </location>
</feature>